<protein>
    <submittedName>
        <fullName evidence="1">Uncharacterized protein</fullName>
    </submittedName>
</protein>
<gene>
    <name evidence="1" type="ORF">Gogos_009689</name>
</gene>
<evidence type="ECO:0000313" key="2">
    <source>
        <dbReference type="Proteomes" id="UP000593579"/>
    </source>
</evidence>
<name>A0A7J9BIT9_GOSGO</name>
<dbReference type="AlphaFoldDB" id="A0A7J9BIT9"/>
<sequence>MAHTLAKEGRRFDEPRVWVEKAEVGGSSGRRDQRAMQVRD</sequence>
<dbReference type="Proteomes" id="UP000593579">
    <property type="component" value="Unassembled WGS sequence"/>
</dbReference>
<reference evidence="1 2" key="1">
    <citation type="journal article" date="2019" name="Genome Biol. Evol.">
        <title>Insights into the evolution of the New World diploid cottons (Gossypium, subgenus Houzingenia) based on genome sequencing.</title>
        <authorList>
            <person name="Grover C.E."/>
            <person name="Arick M.A. 2nd"/>
            <person name="Thrash A."/>
            <person name="Conover J.L."/>
            <person name="Sanders W.S."/>
            <person name="Peterson D.G."/>
            <person name="Frelichowski J.E."/>
            <person name="Scheffler J.A."/>
            <person name="Scheffler B.E."/>
            <person name="Wendel J.F."/>
        </authorList>
    </citation>
    <scope>NUCLEOTIDE SEQUENCE [LARGE SCALE GENOMIC DNA]</scope>
    <source>
        <strain evidence="1">5</strain>
        <tissue evidence="1">Leaf</tissue>
    </source>
</reference>
<organism evidence="1 2">
    <name type="scientific">Gossypium gossypioides</name>
    <name type="common">Mexican cotton</name>
    <name type="synonym">Selera gossypioides</name>
    <dbReference type="NCBI Taxonomy" id="34282"/>
    <lineage>
        <taxon>Eukaryota</taxon>
        <taxon>Viridiplantae</taxon>
        <taxon>Streptophyta</taxon>
        <taxon>Embryophyta</taxon>
        <taxon>Tracheophyta</taxon>
        <taxon>Spermatophyta</taxon>
        <taxon>Magnoliopsida</taxon>
        <taxon>eudicotyledons</taxon>
        <taxon>Gunneridae</taxon>
        <taxon>Pentapetalae</taxon>
        <taxon>rosids</taxon>
        <taxon>malvids</taxon>
        <taxon>Malvales</taxon>
        <taxon>Malvaceae</taxon>
        <taxon>Malvoideae</taxon>
        <taxon>Gossypium</taxon>
    </lineage>
</organism>
<keyword evidence="2" id="KW-1185">Reference proteome</keyword>
<evidence type="ECO:0000313" key="1">
    <source>
        <dbReference type="EMBL" id="MBA0736102.1"/>
    </source>
</evidence>
<proteinExistence type="predicted"/>
<dbReference type="EMBL" id="JABEZY010000004">
    <property type="protein sequence ID" value="MBA0736102.1"/>
    <property type="molecule type" value="Genomic_DNA"/>
</dbReference>
<comment type="caution">
    <text evidence="1">The sequence shown here is derived from an EMBL/GenBank/DDBJ whole genome shotgun (WGS) entry which is preliminary data.</text>
</comment>
<accession>A0A7J9BIT9</accession>